<dbReference type="RefSeq" id="WP_281908699.1">
    <property type="nucleotide sequence ID" value="NZ_AP026966.1"/>
</dbReference>
<proteinExistence type="predicted"/>
<evidence type="ECO:0000256" key="1">
    <source>
        <dbReference type="SAM" id="MobiDB-lite"/>
    </source>
</evidence>
<protein>
    <submittedName>
        <fullName evidence="2">Uncharacterized protein</fullName>
    </submittedName>
</protein>
<gene>
    <name evidence="2" type="ORF">MasN3_33200</name>
</gene>
<accession>A0ABM8C983</accession>
<dbReference type="Gene3D" id="3.40.390.10">
    <property type="entry name" value="Collagenase (Catalytic Domain)"/>
    <property type="match status" value="1"/>
</dbReference>
<dbReference type="EMBL" id="AP026966">
    <property type="protein sequence ID" value="BDT59826.1"/>
    <property type="molecule type" value="Genomic_DNA"/>
</dbReference>
<organism evidence="2 3">
    <name type="scientific">Massilia varians</name>
    <dbReference type="NCBI Taxonomy" id="457921"/>
    <lineage>
        <taxon>Bacteria</taxon>
        <taxon>Pseudomonadati</taxon>
        <taxon>Pseudomonadota</taxon>
        <taxon>Betaproteobacteria</taxon>
        <taxon>Burkholderiales</taxon>
        <taxon>Oxalobacteraceae</taxon>
        <taxon>Telluria group</taxon>
        <taxon>Massilia</taxon>
    </lineage>
</organism>
<reference evidence="2" key="1">
    <citation type="submission" date="2022-11" db="EMBL/GenBank/DDBJ databases">
        <title>Isolation and characterization of PLA-degrading bacterium Massilia sp. from Antarctic soil.</title>
        <authorList>
            <person name="Sato K."/>
            <person name="Gomez-Fuentes C."/>
            <person name="Ahmad S.A."/>
            <person name="Zulkharnain A."/>
        </authorList>
    </citation>
    <scope>NUCLEOTIDE SEQUENCE</scope>
    <source>
        <strain evidence="2">N-3</strain>
    </source>
</reference>
<dbReference type="SUPFAM" id="SSF55486">
    <property type="entry name" value="Metalloproteases ('zincins'), catalytic domain"/>
    <property type="match status" value="1"/>
</dbReference>
<sequence length="548" mass="57791">MAPNDRLDQDAALLLDPGPERADSSDTKGPWAVAEATVGTDAVQPALQGTGFTYRHDWGMRRGEWLLRLGWDLIQPGSQVFVAIGEGVPGGPPAGKFIGAARYTVHNVAPRSNGVDIWVNIEWSADISLYVDYLIVNPPAAPPSLRTVSVTVHRHSSVALSEAEADRILADMGTILQNDDSGPDVATPVRFVRNGAVRLLPANVPGTIQTSSDLTALLNAGSGVKVVQAIRWCGGPGDSIIGCAPVGSASVNVAAVRFTANQEGLIWVHEYGHNCGLSHRTDDPRAVMYPSVGVDHNVVNAAESSAFLSGPLSIGGQVMPAGGCSCGAGGMALPADVRDFVSRHWVEGVPWELASQYGEKDARLLLEWLVDEPERHEEFLTQIVATLGYIGSEIAVQPMIDFIEQPRAGRAVFNAKNTALLRLGDLANRSGSRAALDYLARVAGDMGLARTLAAPQATAELQAAKAQHEVVAPSLDTLAAELAVSATFGLALAGTAQAQQAVEALKGDADAFASVNQAALEAAGIAATVQAKGRQEYYRMKAQHRHHL</sequence>
<keyword evidence="3" id="KW-1185">Reference proteome</keyword>
<name>A0ABM8C983_9BURK</name>
<feature type="region of interest" description="Disordered" evidence="1">
    <location>
        <begin position="1"/>
        <end position="28"/>
    </location>
</feature>
<dbReference type="InterPro" id="IPR024079">
    <property type="entry name" value="MetalloPept_cat_dom_sf"/>
</dbReference>
<dbReference type="Proteomes" id="UP001163336">
    <property type="component" value="Chromosome"/>
</dbReference>
<evidence type="ECO:0000313" key="2">
    <source>
        <dbReference type="EMBL" id="BDT59826.1"/>
    </source>
</evidence>
<evidence type="ECO:0000313" key="3">
    <source>
        <dbReference type="Proteomes" id="UP001163336"/>
    </source>
</evidence>